<dbReference type="AlphaFoldDB" id="A0AAV2SXD0"/>
<dbReference type="EMBL" id="CAXLJL010000047">
    <property type="protein sequence ID" value="CAL5129807.1"/>
    <property type="molecule type" value="Genomic_DNA"/>
</dbReference>
<organism evidence="1 2">
    <name type="scientific">Calicophoron daubneyi</name>
    <name type="common">Rumen fluke</name>
    <name type="synonym">Paramphistomum daubneyi</name>
    <dbReference type="NCBI Taxonomy" id="300641"/>
    <lineage>
        <taxon>Eukaryota</taxon>
        <taxon>Metazoa</taxon>
        <taxon>Spiralia</taxon>
        <taxon>Lophotrochozoa</taxon>
        <taxon>Platyhelminthes</taxon>
        <taxon>Trematoda</taxon>
        <taxon>Digenea</taxon>
        <taxon>Plagiorchiida</taxon>
        <taxon>Pronocephalata</taxon>
        <taxon>Paramphistomoidea</taxon>
        <taxon>Paramphistomidae</taxon>
        <taxon>Calicophoron</taxon>
    </lineage>
</organism>
<sequence>MMESMMTLRLAGHANFFTVFKDYRGSPLSVTTSCLISQLGWPGDRTLTRYKISLLETHKQVGGLCVSSDRSKLRNEEYRSLEKPISKGYKGVS</sequence>
<name>A0AAV2SXD0_CALDB</name>
<reference evidence="1" key="1">
    <citation type="submission" date="2024-06" db="EMBL/GenBank/DDBJ databases">
        <authorList>
            <person name="Liu X."/>
            <person name="Lenzi L."/>
            <person name="Haldenby T S."/>
            <person name="Uol C."/>
        </authorList>
    </citation>
    <scope>NUCLEOTIDE SEQUENCE</scope>
</reference>
<proteinExistence type="predicted"/>
<protein>
    <submittedName>
        <fullName evidence="1">Uncharacterized protein</fullName>
    </submittedName>
</protein>
<evidence type="ECO:0000313" key="1">
    <source>
        <dbReference type="EMBL" id="CAL5129807.1"/>
    </source>
</evidence>
<gene>
    <name evidence="1" type="ORF">CDAUBV1_LOCUS1250</name>
</gene>
<dbReference type="Proteomes" id="UP001497525">
    <property type="component" value="Unassembled WGS sequence"/>
</dbReference>
<comment type="caution">
    <text evidence="1">The sequence shown here is derived from an EMBL/GenBank/DDBJ whole genome shotgun (WGS) entry which is preliminary data.</text>
</comment>
<accession>A0AAV2SXD0</accession>
<evidence type="ECO:0000313" key="2">
    <source>
        <dbReference type="Proteomes" id="UP001497525"/>
    </source>
</evidence>